<feature type="compositionally biased region" description="Pro residues" evidence="1">
    <location>
        <begin position="536"/>
        <end position="545"/>
    </location>
</feature>
<feature type="compositionally biased region" description="Pro residues" evidence="1">
    <location>
        <begin position="519"/>
        <end position="528"/>
    </location>
</feature>
<keyword evidence="5" id="KW-1185">Reference proteome</keyword>
<evidence type="ECO:0000259" key="3">
    <source>
        <dbReference type="Pfam" id="PF05569"/>
    </source>
</evidence>
<sequence>MNWLYYIAEANLYLGVLYLAYCAFLSKETHYQLNRAYLLIICMVAFTIPVVQLGFLMPVQYVNMDNAGAVTVAPAAFTWLQAVLYLYLAGVMFFAARFVLKLYQLKKLIIDNIVVPADNYKIVSLQGANTAFSFFNYLFVGTHTNETALITRHELVHIRQKHSVDIVFVELLQIISWFNPAIYLLQNSLKTVHEYVADEHTTQSETDTIAYATYLLNNAYGISGPAMTHSFFNYNLLKKRITMLHQKRSGNLARLKYLIAAPLCMGLLYQSTFGFDKTYGIINIAPKAPVIVQRAPADTLPAKPLEAVNVESSLKGKVNGLNIQNSKPIAVVEQVVVADKNGELIDIRTKKGKAIHAENLAKEKVKGYQIRTKGVQTDKSTTDPNVPVANVEQLLEAKVKGYVIVKDRQPVTDALNRNQGKVKGYNIQKGVTTADVTKIIQQLKADKPVSGTEIRIDEPQTELRIDEPQQQSEIRIDEPVAVRGKVEKTTRIPARNGRPAVTVTDIRLDQPKQQSPKKLSPPPPPEPPVQKQINKRPPPAPPMPPVQKKITRRPPPPPTPDVTKIKFPPPIVRPDKPAKTKKTIKFPPPIVKPDSK</sequence>
<feature type="compositionally biased region" description="Pro residues" evidence="1">
    <location>
        <begin position="586"/>
        <end position="596"/>
    </location>
</feature>
<feature type="domain" description="Peptidase M56" evidence="3">
    <location>
        <begin position="144"/>
        <end position="244"/>
    </location>
</feature>
<feature type="transmembrane region" description="Helical" evidence="2">
    <location>
        <begin position="36"/>
        <end position="57"/>
    </location>
</feature>
<evidence type="ECO:0000256" key="2">
    <source>
        <dbReference type="SAM" id="Phobius"/>
    </source>
</evidence>
<reference evidence="5" key="1">
    <citation type="journal article" date="2019" name="Int. J. Syst. Evol. Microbiol.">
        <title>The Global Catalogue of Microorganisms (GCM) 10K type strain sequencing project: providing services to taxonomists for standard genome sequencing and annotation.</title>
        <authorList>
            <consortium name="The Broad Institute Genomics Platform"/>
            <consortium name="The Broad Institute Genome Sequencing Center for Infectious Disease"/>
            <person name="Wu L."/>
            <person name="Ma J."/>
        </authorList>
    </citation>
    <scope>NUCLEOTIDE SEQUENCE [LARGE SCALE GENOMIC DNA]</scope>
    <source>
        <strain evidence="5">KCTC 52232</strain>
    </source>
</reference>
<dbReference type="EMBL" id="JBHUON010000006">
    <property type="protein sequence ID" value="MFD2864445.1"/>
    <property type="molecule type" value="Genomic_DNA"/>
</dbReference>
<evidence type="ECO:0000313" key="5">
    <source>
        <dbReference type="Proteomes" id="UP001597601"/>
    </source>
</evidence>
<feature type="region of interest" description="Disordered" evidence="1">
    <location>
        <begin position="485"/>
        <end position="596"/>
    </location>
</feature>
<dbReference type="RefSeq" id="WP_377124981.1">
    <property type="nucleotide sequence ID" value="NZ_JBHUON010000006.1"/>
</dbReference>
<feature type="transmembrane region" description="Helical" evidence="2">
    <location>
        <begin position="77"/>
        <end position="100"/>
    </location>
</feature>
<protein>
    <submittedName>
        <fullName evidence="4">M56 family metallopeptidase</fullName>
    </submittedName>
</protein>
<dbReference type="Pfam" id="PF05569">
    <property type="entry name" value="Peptidase_M56"/>
    <property type="match status" value="1"/>
</dbReference>
<keyword evidence="2" id="KW-0812">Transmembrane</keyword>
<dbReference type="Proteomes" id="UP001597601">
    <property type="component" value="Unassembled WGS sequence"/>
</dbReference>
<dbReference type="PANTHER" id="PTHR34978">
    <property type="entry name" value="POSSIBLE SENSOR-TRANSDUCER PROTEIN BLAR"/>
    <property type="match status" value="1"/>
</dbReference>
<dbReference type="PANTHER" id="PTHR34978:SF3">
    <property type="entry name" value="SLR0241 PROTEIN"/>
    <property type="match status" value="1"/>
</dbReference>
<dbReference type="InterPro" id="IPR052173">
    <property type="entry name" value="Beta-lactam_resp_regulator"/>
</dbReference>
<gene>
    <name evidence="4" type="ORF">ACFSYC_07060</name>
</gene>
<dbReference type="CDD" id="cd07341">
    <property type="entry name" value="M56_BlaR1_MecR1_like"/>
    <property type="match status" value="1"/>
</dbReference>
<name>A0ABW5XL45_9SPHI</name>
<proteinExistence type="predicted"/>
<dbReference type="InterPro" id="IPR008756">
    <property type="entry name" value="Peptidase_M56"/>
</dbReference>
<keyword evidence="2" id="KW-1133">Transmembrane helix</keyword>
<feature type="transmembrane region" description="Helical" evidence="2">
    <location>
        <begin position="6"/>
        <end position="24"/>
    </location>
</feature>
<organism evidence="4 5">
    <name type="scientific">Mucilaginibacter antarcticus</name>
    <dbReference type="NCBI Taxonomy" id="1855725"/>
    <lineage>
        <taxon>Bacteria</taxon>
        <taxon>Pseudomonadati</taxon>
        <taxon>Bacteroidota</taxon>
        <taxon>Sphingobacteriia</taxon>
        <taxon>Sphingobacteriales</taxon>
        <taxon>Sphingobacteriaceae</taxon>
        <taxon>Mucilaginibacter</taxon>
    </lineage>
</organism>
<feature type="compositionally biased region" description="Basic and acidic residues" evidence="1">
    <location>
        <begin position="457"/>
        <end position="467"/>
    </location>
</feature>
<feature type="region of interest" description="Disordered" evidence="1">
    <location>
        <begin position="457"/>
        <end position="476"/>
    </location>
</feature>
<accession>A0ABW5XL45</accession>
<keyword evidence="2" id="KW-0472">Membrane</keyword>
<evidence type="ECO:0000256" key="1">
    <source>
        <dbReference type="SAM" id="MobiDB-lite"/>
    </source>
</evidence>
<comment type="caution">
    <text evidence="4">The sequence shown here is derived from an EMBL/GenBank/DDBJ whole genome shotgun (WGS) entry which is preliminary data.</text>
</comment>
<feature type="transmembrane region" description="Helical" evidence="2">
    <location>
        <begin position="257"/>
        <end position="275"/>
    </location>
</feature>
<evidence type="ECO:0000313" key="4">
    <source>
        <dbReference type="EMBL" id="MFD2864445.1"/>
    </source>
</evidence>